<accession>A0A5C4U1R5</accession>
<protein>
    <submittedName>
        <fullName evidence="2">Uncharacterized protein</fullName>
    </submittedName>
</protein>
<keyword evidence="3" id="KW-1185">Reference proteome</keyword>
<dbReference type="EMBL" id="VDHJ01000012">
    <property type="protein sequence ID" value="TNL95729.1"/>
    <property type="molecule type" value="Genomic_DNA"/>
</dbReference>
<organism evidence="2 3">
    <name type="scientific">Corynebacterium tapiri</name>
    <dbReference type="NCBI Taxonomy" id="1448266"/>
    <lineage>
        <taxon>Bacteria</taxon>
        <taxon>Bacillati</taxon>
        <taxon>Actinomycetota</taxon>
        <taxon>Actinomycetes</taxon>
        <taxon>Mycobacteriales</taxon>
        <taxon>Corynebacteriaceae</taxon>
        <taxon>Corynebacterium</taxon>
    </lineage>
</organism>
<evidence type="ECO:0000313" key="2">
    <source>
        <dbReference type="EMBL" id="TNL95729.1"/>
    </source>
</evidence>
<comment type="caution">
    <text evidence="2">The sequence shown here is derived from an EMBL/GenBank/DDBJ whole genome shotgun (WGS) entry which is preliminary data.</text>
</comment>
<proteinExistence type="predicted"/>
<feature type="transmembrane region" description="Helical" evidence="1">
    <location>
        <begin position="6"/>
        <end position="25"/>
    </location>
</feature>
<keyword evidence="1" id="KW-0472">Membrane</keyword>
<name>A0A5C4U1R5_9CORY</name>
<feature type="transmembrane region" description="Helical" evidence="1">
    <location>
        <begin position="146"/>
        <end position="165"/>
    </location>
</feature>
<dbReference type="OrthoDB" id="2082317at2"/>
<feature type="transmembrane region" description="Helical" evidence="1">
    <location>
        <begin position="32"/>
        <end position="53"/>
    </location>
</feature>
<gene>
    <name evidence="2" type="ORF">FHE74_09040</name>
</gene>
<evidence type="ECO:0000313" key="3">
    <source>
        <dbReference type="Proteomes" id="UP000312032"/>
    </source>
</evidence>
<feature type="transmembrane region" description="Helical" evidence="1">
    <location>
        <begin position="65"/>
        <end position="83"/>
    </location>
</feature>
<dbReference type="AlphaFoldDB" id="A0A5C4U1R5"/>
<sequence length="174" mass="18900">MIVAFIVFCEFAFWAAIGTGLLLRYRLNKPKAGLVALSLSPVIDLALLIATTIDLRGGGEVQAPHFLAAFYIGFSVMFGRSMVQWADETYRRRVLGHDVPLRVNTLTSELKSLARAAGAVAVAGLIAEVVRLVAPEAAELRQTWSIGGSILFLWLIFGPGWQLVFGSRKPASAR</sequence>
<keyword evidence="1" id="KW-1133">Transmembrane helix</keyword>
<evidence type="ECO:0000256" key="1">
    <source>
        <dbReference type="SAM" id="Phobius"/>
    </source>
</evidence>
<dbReference type="Proteomes" id="UP000312032">
    <property type="component" value="Unassembled WGS sequence"/>
</dbReference>
<keyword evidence="1" id="KW-0812">Transmembrane</keyword>
<dbReference type="RefSeq" id="WP_139466190.1">
    <property type="nucleotide sequence ID" value="NZ_VDHJ01000012.1"/>
</dbReference>
<feature type="transmembrane region" description="Helical" evidence="1">
    <location>
        <begin position="112"/>
        <end position="134"/>
    </location>
</feature>
<reference evidence="2 3" key="1">
    <citation type="submission" date="2019-06" db="EMBL/GenBank/DDBJ databases">
        <authorList>
            <person name="Li J."/>
        </authorList>
    </citation>
    <scope>NUCLEOTIDE SEQUENCE [LARGE SCALE GENOMIC DNA]</scope>
    <source>
        <strain evidence="2 3">LMG 28165</strain>
    </source>
</reference>